<feature type="domain" description="Adhesin isopeptide-forming adherence" evidence="6">
    <location>
        <begin position="600"/>
        <end position="766"/>
    </location>
</feature>
<keyword evidence="4" id="KW-1133">Transmembrane helix</keyword>
<dbReference type="InterPro" id="IPR009578">
    <property type="entry name" value="Surface_Ag_I_II_A_rpt"/>
</dbReference>
<dbReference type="Proteomes" id="UP000275328">
    <property type="component" value="Chromosome"/>
</dbReference>
<feature type="domain" description="Cell surface antigen C-terminal" evidence="5">
    <location>
        <begin position="773"/>
        <end position="962"/>
    </location>
</feature>
<reference evidence="8 9" key="1">
    <citation type="submission" date="2018-09" db="EMBL/GenBank/DDBJ databases">
        <title>Complete genome sequence of Streptococcus sp. KCOM 1679 (=ChDC B345).</title>
        <authorList>
            <person name="Kook J.-K."/>
            <person name="Park S.-N."/>
            <person name="Lim Y.K."/>
        </authorList>
    </citation>
    <scope>NUCLEOTIDE SEQUENCE [LARGE SCALE GENOMIC DNA]</scope>
    <source>
        <strain evidence="8 9">ChDC B345</strain>
    </source>
</reference>
<dbReference type="InterPro" id="IPR041324">
    <property type="entry name" value="AgI/II_N"/>
</dbReference>
<gene>
    <name evidence="8" type="ORF">D7D53_00300</name>
</gene>
<dbReference type="Gene3D" id="6.10.250.2200">
    <property type="match status" value="2"/>
</dbReference>
<organism evidence="8 9">
    <name type="scientific">Streptococcus gwangjuensis</name>
    <dbReference type="NCBI Taxonomy" id="1433513"/>
    <lineage>
        <taxon>Bacteria</taxon>
        <taxon>Bacillati</taxon>
        <taxon>Bacillota</taxon>
        <taxon>Bacilli</taxon>
        <taxon>Lactobacillales</taxon>
        <taxon>Streptococcaceae</taxon>
        <taxon>Streptococcus</taxon>
        <taxon>Streptococcus mitis group</taxon>
    </lineage>
</organism>
<keyword evidence="9" id="KW-1185">Reference proteome</keyword>
<feature type="compositionally biased region" description="Basic and acidic residues" evidence="3">
    <location>
        <begin position="965"/>
        <end position="974"/>
    </location>
</feature>
<evidence type="ECO:0000256" key="2">
    <source>
        <dbReference type="SAM" id="Coils"/>
    </source>
</evidence>
<feature type="compositionally biased region" description="Basic and acidic residues" evidence="3">
    <location>
        <begin position="530"/>
        <end position="556"/>
    </location>
</feature>
<keyword evidence="4" id="KW-0472">Membrane</keyword>
<evidence type="ECO:0000313" key="8">
    <source>
        <dbReference type="EMBL" id="AYF95021.1"/>
    </source>
</evidence>
<keyword evidence="4" id="KW-0812">Transmembrane</keyword>
<feature type="domain" description="Antigen I/II N-terminal" evidence="7">
    <location>
        <begin position="52"/>
        <end position="152"/>
    </location>
</feature>
<feature type="region of interest" description="Disordered" evidence="3">
    <location>
        <begin position="957"/>
        <end position="982"/>
    </location>
</feature>
<dbReference type="RefSeq" id="WP_120769770.1">
    <property type="nucleotide sequence ID" value="NZ_CP032621.1"/>
</dbReference>
<dbReference type="InterPro" id="IPR032300">
    <property type="entry name" value="Antigen_C"/>
</dbReference>
<dbReference type="NCBIfam" id="TIGR01167">
    <property type="entry name" value="LPXTG_anchor"/>
    <property type="match status" value="1"/>
</dbReference>
<name>A0A387B022_9STRE</name>
<dbReference type="AlphaFoldDB" id="A0A387B022"/>
<evidence type="ECO:0000259" key="6">
    <source>
        <dbReference type="Pfam" id="PF17998"/>
    </source>
</evidence>
<evidence type="ECO:0000259" key="7">
    <source>
        <dbReference type="Pfam" id="PF18652"/>
    </source>
</evidence>
<dbReference type="NCBIfam" id="TIGR04228">
    <property type="entry name" value="isopep_sspB_C2"/>
    <property type="match status" value="1"/>
</dbReference>
<evidence type="ECO:0000256" key="4">
    <source>
        <dbReference type="SAM" id="Phobius"/>
    </source>
</evidence>
<feature type="region of interest" description="Disordered" evidence="3">
    <location>
        <begin position="526"/>
        <end position="576"/>
    </location>
</feature>
<dbReference type="InterPro" id="IPR026345">
    <property type="entry name" value="Adh_isopep-form_adh_dom"/>
</dbReference>
<dbReference type="Pfam" id="PF17998">
    <property type="entry name" value="AgI_II_C2"/>
    <property type="match status" value="1"/>
</dbReference>
<sequence>MLKSNEYKAYGSIRKTKVAGACGVILALAMLGMAFNGTVSADEVSTAKPVAVEKKTEVEVPISHDKLDKAVAEAKNAGVKVEVGAVQDKGVATSETVAEKQKEIEADYAKQEKDVKTVTDDYSSKVDKTTKEREVIEKENKAKQEAYDKAVTDHKAEVNRIEAENKAILADNAKKEATYNKNVADQKAYNEKVEKDNADLKADYDKKQAKYESDLAEYNKKKAELAKKGVKAEKPHIKVYGDYDNSKRGSVGYYSNLTASFEGIDGLTAVKDYIGLHSDTTISGSRAGLLGKNPEYFAEIVNPKAGDSFTLHNVAESKDGKKISAKFTFNSAEAYFVKDGKPLSDTRIYVRKDNGSGSINFVYGNLIQFDTKVDLFYEKTNKPAVTAIASTFNDIDWGQELRFTYQDGSEGIVLNPNGSDVKKITRGGKEYFKGEHKSASGKYYENVGDESDIPLGSLLSVGYGSSFNFAYHIGAGVASEEEIESKRAEVIRQNGGKNLADKDIFYQDGWAVGLFGKASSTVPITIPLDPPRKPELKQKDTKEIPKPKLEKPKEFVPRPTLPTPPAPTPPEKKKIPEMPLVPTVKVNYSRLRVKPLTPKPKKAIVDTFGHNIDGANTFDKNVKFRLTTDYKPYSTFTADSKTYGKTWAMADDVQDGAYKVDDSKITMKDSTGKDVKALFNMYHVLSEKQRTKEIQSILKEAGLNPKGEFYLWVAKDSASFYKNYVKPVKNITIELPARLLVEKGKIVKNDFHQIDFGNAFVSNLVTLQVPDLKPEKHAVDQKDDKKIRDGQEIKIGEYLRYFLDGVTVPAKHDTLYQYDGIDKLDVKHDRYTGNWKGIIRGTEYVAEKELTLPYDVVLSNGKVVKAGDKIAKGSAYAFQFEFDQSTNSNFIKKIVKVTWNEKEGKWAYTIDKDFLNSLGVKGTFDADFYIEVERIAAGKVENTFINTVNLQEMTAKVTTTTPEPPKPEPKEPHKPQASLPNTGTAASMLPVVGMILGLLSLAGLRKYKK</sequence>
<evidence type="ECO:0000256" key="3">
    <source>
        <dbReference type="SAM" id="MobiDB-lite"/>
    </source>
</evidence>
<feature type="transmembrane region" description="Helical" evidence="4">
    <location>
        <begin position="985"/>
        <end position="1004"/>
    </location>
</feature>
<accession>A0A387B022</accession>
<feature type="coiled-coil region" evidence="2">
    <location>
        <begin position="126"/>
        <end position="228"/>
    </location>
</feature>
<dbReference type="Gene3D" id="2.60.40.740">
    <property type="match status" value="2"/>
</dbReference>
<evidence type="ECO:0000313" key="9">
    <source>
        <dbReference type="Proteomes" id="UP000275328"/>
    </source>
</evidence>
<dbReference type="Pfam" id="PF16364">
    <property type="entry name" value="Antigen_C"/>
    <property type="match status" value="1"/>
</dbReference>
<feature type="repeat" description="Ag I/II A" evidence="1">
    <location>
        <begin position="141"/>
        <end position="222"/>
    </location>
</feature>
<feature type="compositionally biased region" description="Pro residues" evidence="3">
    <location>
        <begin position="559"/>
        <end position="569"/>
    </location>
</feature>
<proteinExistence type="inferred from homology"/>
<dbReference type="KEGG" id="sgw:D7D53_00300"/>
<comment type="similarity">
    <text evidence="1">Belongs to the antigen I/II family.</text>
</comment>
<dbReference type="PROSITE" id="PS51965">
    <property type="entry name" value="AG_I_II_AR"/>
    <property type="match status" value="1"/>
</dbReference>
<evidence type="ECO:0000259" key="5">
    <source>
        <dbReference type="Pfam" id="PF16364"/>
    </source>
</evidence>
<dbReference type="EMBL" id="CP032621">
    <property type="protein sequence ID" value="AYF95021.1"/>
    <property type="molecule type" value="Genomic_DNA"/>
</dbReference>
<evidence type="ECO:0000256" key="1">
    <source>
        <dbReference type="PROSITE-ProRule" id="PRU01310"/>
    </source>
</evidence>
<keyword evidence="2" id="KW-0175">Coiled coil</keyword>
<protein>
    <submittedName>
        <fullName evidence="8">LPXTG cell wall anchor domain-containing protein</fullName>
    </submittedName>
</protein>
<dbReference type="Pfam" id="PF18652">
    <property type="entry name" value="Adhesin_P1_N"/>
    <property type="match status" value="1"/>
</dbReference>